<gene>
    <name evidence="1" type="ORF">ALECFALPRED_007884</name>
</gene>
<proteinExistence type="predicted"/>
<accession>A0A8H3F0G9</accession>
<protein>
    <submittedName>
        <fullName evidence="1">Uncharacterized protein</fullName>
    </submittedName>
</protein>
<name>A0A8H3F0G9_9LECA</name>
<evidence type="ECO:0000313" key="2">
    <source>
        <dbReference type="Proteomes" id="UP000664203"/>
    </source>
</evidence>
<dbReference type="Proteomes" id="UP000664203">
    <property type="component" value="Unassembled WGS sequence"/>
</dbReference>
<dbReference type="OrthoDB" id="5281682at2759"/>
<sequence>MPREDSQSPKSHLQDLPPEILEGVFGHVVGHLGSISSDLSGSRSNVRNWNAIMRHPRRKNVADLALVSGTWRRLIQERVYRHIKIQGTRVALEECADWFLQNTHLQAYVRHFEVLVPIWEMRPGQSQQSFVVDPQPGGQFSLYHAFQGLAINANRTEDGQLAPIAFQMASKNAAMDEIFGCAQVLFPYLCALTIEGGHCKRPPKVRYFREANIINALQNLRSVVTIPSGVDTNDSRIITPSMPSFLQENLQFNLPILHQPQAFASPLFQQIIEPQLPHLSNTKTLILKGAWNMVRSSADFATLATALPSIREFHCTYHKPKTGAYRAICDSLAYDFPPTVTSLNLCLEGLYTKNASSLKKWRKLYPTHHICRNLGAVAPQLESLTYTGRVCGAIFSSAIRAAEQTRGSFTRLKSIDIVVNNVCRDPTTNNDGTGMYNFAFIQGFEALVLQGVRMLQTYTSVKNMRIRFIDLDSPAPQLNPTFHVEGNRAWGLWSEEILSLLMEARPDARFLGWKLIDGGEEVLERDPTGLRRSVGVEYYKALSQAGSFS</sequence>
<reference evidence="1" key="1">
    <citation type="submission" date="2021-03" db="EMBL/GenBank/DDBJ databases">
        <authorList>
            <person name="Tagirdzhanova G."/>
        </authorList>
    </citation>
    <scope>NUCLEOTIDE SEQUENCE</scope>
</reference>
<comment type="caution">
    <text evidence="1">The sequence shown here is derived from an EMBL/GenBank/DDBJ whole genome shotgun (WGS) entry which is preliminary data.</text>
</comment>
<dbReference type="AlphaFoldDB" id="A0A8H3F0G9"/>
<organism evidence="1 2">
    <name type="scientific">Alectoria fallacina</name>
    <dbReference type="NCBI Taxonomy" id="1903189"/>
    <lineage>
        <taxon>Eukaryota</taxon>
        <taxon>Fungi</taxon>
        <taxon>Dikarya</taxon>
        <taxon>Ascomycota</taxon>
        <taxon>Pezizomycotina</taxon>
        <taxon>Lecanoromycetes</taxon>
        <taxon>OSLEUM clade</taxon>
        <taxon>Lecanoromycetidae</taxon>
        <taxon>Lecanorales</taxon>
        <taxon>Lecanorineae</taxon>
        <taxon>Parmeliaceae</taxon>
        <taxon>Alectoria</taxon>
    </lineage>
</organism>
<dbReference type="EMBL" id="CAJPDR010000053">
    <property type="protein sequence ID" value="CAF9912141.1"/>
    <property type="molecule type" value="Genomic_DNA"/>
</dbReference>
<evidence type="ECO:0000313" key="1">
    <source>
        <dbReference type="EMBL" id="CAF9912141.1"/>
    </source>
</evidence>
<keyword evidence="2" id="KW-1185">Reference proteome</keyword>